<dbReference type="Gene3D" id="3.90.1150.10">
    <property type="entry name" value="Aspartate Aminotransferase, domain 1"/>
    <property type="match status" value="1"/>
</dbReference>
<sequence>LHLARYATRGLARVPGVRLVSPASEEAVASGLVSFSLPSVPPEVMTACLWERGRIVARTVLDPSCTRLSLHVFNTEAEVDSALAIVEEVARRGPPAGELPSARLELQAMVEL</sequence>
<dbReference type="InterPro" id="IPR015424">
    <property type="entry name" value="PyrdxlP-dep_Trfase"/>
</dbReference>
<evidence type="ECO:0000313" key="1">
    <source>
        <dbReference type="EMBL" id="KKL86262.1"/>
    </source>
</evidence>
<proteinExistence type="predicted"/>
<comment type="caution">
    <text evidence="1">The sequence shown here is derived from an EMBL/GenBank/DDBJ whole genome shotgun (WGS) entry which is preliminary data.</text>
</comment>
<gene>
    <name evidence="1" type="ORF">LCGC14_1946520</name>
</gene>
<protein>
    <recommendedName>
        <fullName evidence="2">Aminotransferase class V domain-containing protein</fullName>
    </recommendedName>
</protein>
<organism evidence="1">
    <name type="scientific">marine sediment metagenome</name>
    <dbReference type="NCBI Taxonomy" id="412755"/>
    <lineage>
        <taxon>unclassified sequences</taxon>
        <taxon>metagenomes</taxon>
        <taxon>ecological metagenomes</taxon>
    </lineage>
</organism>
<dbReference type="InterPro" id="IPR015422">
    <property type="entry name" value="PyrdxlP-dep_Trfase_small"/>
</dbReference>
<accession>A0A0F9IFV7</accession>
<evidence type="ECO:0008006" key="2">
    <source>
        <dbReference type="Google" id="ProtNLM"/>
    </source>
</evidence>
<feature type="non-terminal residue" evidence="1">
    <location>
        <position position="1"/>
    </location>
</feature>
<dbReference type="AlphaFoldDB" id="A0A0F9IFV7"/>
<name>A0A0F9IFV7_9ZZZZ</name>
<reference evidence="1" key="1">
    <citation type="journal article" date="2015" name="Nature">
        <title>Complex archaea that bridge the gap between prokaryotes and eukaryotes.</title>
        <authorList>
            <person name="Spang A."/>
            <person name="Saw J.H."/>
            <person name="Jorgensen S.L."/>
            <person name="Zaremba-Niedzwiedzka K."/>
            <person name="Martijn J."/>
            <person name="Lind A.E."/>
            <person name="van Eijk R."/>
            <person name="Schleper C."/>
            <person name="Guy L."/>
            <person name="Ettema T.J."/>
        </authorList>
    </citation>
    <scope>NUCLEOTIDE SEQUENCE</scope>
</reference>
<dbReference type="EMBL" id="LAZR01021165">
    <property type="protein sequence ID" value="KKL86262.1"/>
    <property type="molecule type" value="Genomic_DNA"/>
</dbReference>
<dbReference type="SUPFAM" id="SSF53383">
    <property type="entry name" value="PLP-dependent transferases"/>
    <property type="match status" value="1"/>
</dbReference>